<sequence length="71" mass="7836">MPSGENLVTSDSPVQKRAKPAIHIDIAPTNLLTPIDTERIPSASPLSSETNWANRYEDFIIGNPIGKQHRK</sequence>
<reference evidence="1 2" key="1">
    <citation type="journal article" date="2020" name="Microb. Genom.">
        <title>Genetic diversity of clinical and environmental Mucorales isolates obtained from an investigation of mucormycosis cases among solid organ transplant recipients.</title>
        <authorList>
            <person name="Nguyen M.H."/>
            <person name="Kaul D."/>
            <person name="Muto C."/>
            <person name="Cheng S.J."/>
            <person name="Richter R.A."/>
            <person name="Bruno V.M."/>
            <person name="Liu G."/>
            <person name="Beyhan S."/>
            <person name="Sundermann A.J."/>
            <person name="Mounaud S."/>
            <person name="Pasculle A.W."/>
            <person name="Nierman W.C."/>
            <person name="Driscoll E."/>
            <person name="Cumbie R."/>
            <person name="Clancy C.J."/>
            <person name="Dupont C.L."/>
        </authorList>
    </citation>
    <scope>NUCLEOTIDE SEQUENCE [LARGE SCALE GENOMIC DNA]</scope>
    <source>
        <strain evidence="1 2">GL24</strain>
    </source>
</reference>
<protein>
    <submittedName>
        <fullName evidence="1">Uncharacterized protein</fullName>
    </submittedName>
</protein>
<name>A0A9P7BY47_9FUNG</name>
<proteinExistence type="predicted"/>
<comment type="caution">
    <text evidence="1">The sequence shown here is derived from an EMBL/GenBank/DDBJ whole genome shotgun (WGS) entry which is preliminary data.</text>
</comment>
<organism evidence="1 2">
    <name type="scientific">Rhizopus delemar</name>
    <dbReference type="NCBI Taxonomy" id="936053"/>
    <lineage>
        <taxon>Eukaryota</taxon>
        <taxon>Fungi</taxon>
        <taxon>Fungi incertae sedis</taxon>
        <taxon>Mucoromycota</taxon>
        <taxon>Mucoromycotina</taxon>
        <taxon>Mucoromycetes</taxon>
        <taxon>Mucorales</taxon>
        <taxon>Mucorineae</taxon>
        <taxon>Rhizopodaceae</taxon>
        <taxon>Rhizopus</taxon>
    </lineage>
</organism>
<dbReference type="AlphaFoldDB" id="A0A9P7BY47"/>
<gene>
    <name evidence="1" type="ORF">G6F50_018741</name>
</gene>
<keyword evidence="2" id="KW-1185">Reference proteome</keyword>
<accession>A0A9P7BY47</accession>
<dbReference type="Proteomes" id="UP000740926">
    <property type="component" value="Unassembled WGS sequence"/>
</dbReference>
<evidence type="ECO:0000313" key="1">
    <source>
        <dbReference type="EMBL" id="KAG1520971.1"/>
    </source>
</evidence>
<evidence type="ECO:0000313" key="2">
    <source>
        <dbReference type="Proteomes" id="UP000740926"/>
    </source>
</evidence>
<dbReference type="EMBL" id="JAANIU010027115">
    <property type="protein sequence ID" value="KAG1520971.1"/>
    <property type="molecule type" value="Genomic_DNA"/>
</dbReference>